<comment type="caution">
    <text evidence="1">The sequence shown here is derived from an EMBL/GenBank/DDBJ whole genome shotgun (WGS) entry which is preliminary data.</text>
</comment>
<organism evidence="1 2">
    <name type="scientific">Draconibacterium aestuarii</name>
    <dbReference type="NCBI Taxonomy" id="2998507"/>
    <lineage>
        <taxon>Bacteria</taxon>
        <taxon>Pseudomonadati</taxon>
        <taxon>Bacteroidota</taxon>
        <taxon>Bacteroidia</taxon>
        <taxon>Marinilabiliales</taxon>
        <taxon>Prolixibacteraceae</taxon>
        <taxon>Draconibacterium</taxon>
    </lineage>
</organism>
<dbReference type="Proteomes" id="UP001145087">
    <property type="component" value="Unassembled WGS sequence"/>
</dbReference>
<name>A0A9X3FCR7_9BACT</name>
<dbReference type="PROSITE" id="PS51257">
    <property type="entry name" value="PROKAR_LIPOPROTEIN"/>
    <property type="match status" value="1"/>
</dbReference>
<dbReference type="EMBL" id="JAPOHD010000063">
    <property type="protein sequence ID" value="MCY1722771.1"/>
    <property type="molecule type" value="Genomic_DNA"/>
</dbReference>
<dbReference type="AlphaFoldDB" id="A0A9X3FCR7"/>
<evidence type="ECO:0000313" key="2">
    <source>
        <dbReference type="Proteomes" id="UP001145087"/>
    </source>
</evidence>
<dbReference type="RefSeq" id="WP_343335096.1">
    <property type="nucleotide sequence ID" value="NZ_JAPOHD010000063.1"/>
</dbReference>
<reference evidence="1" key="1">
    <citation type="submission" date="2022-11" db="EMBL/GenBank/DDBJ databases">
        <title>Marilongibacter aestuarii gen. nov., sp. nov., isolated from tidal flat sediment.</title>
        <authorList>
            <person name="Jiayan W."/>
        </authorList>
    </citation>
    <scope>NUCLEOTIDE SEQUENCE</scope>
    <source>
        <strain evidence="1">Z1-6</strain>
    </source>
</reference>
<accession>A0A9X3FCR7</accession>
<dbReference type="InterPro" id="IPR025345">
    <property type="entry name" value="DUF4249"/>
</dbReference>
<proteinExistence type="predicted"/>
<keyword evidence="2" id="KW-1185">Reference proteome</keyword>
<gene>
    <name evidence="1" type="ORF">OU798_20645</name>
</gene>
<protein>
    <submittedName>
        <fullName evidence="1">DUF4249 domain-containing protein</fullName>
    </submittedName>
</protein>
<sequence length="386" mass="43903">MVQKNHINCLLTLLVGVILFACEEPFNPNIDIKDYESMLVVEGIITDQTGPFSVRLSSSVPLDTSISEIPVNGADVVISDDNGNTYRLYSGGNGWYSTINTNLKAEVGVSYMLNITTADGQQYESGIVTLEKGPEIEKVHFQESTRTNFAYSPPKEETWLDVFVNTKGEDDKTSYVKWGFEETWEVRIPDEIKVADAMGNIHDDVVRPNEELRHCWVSNSSNLIHVATTEKQEVNEILDYPIKSFAPREDMLNIKYSMLVTQYSMSKEMYNFWKKLKDNNESLGSMFDKMPGAVYGNIQCCNENKKALGYFMASEVKQKRIFIDRTDHHLKTISGYQDCLYTYAPMSPSFIYFGQSMETRASIYNSAQRCIDCLNVGTNTKPSFWE</sequence>
<dbReference type="Pfam" id="PF14054">
    <property type="entry name" value="DUF4249"/>
    <property type="match status" value="1"/>
</dbReference>
<evidence type="ECO:0000313" key="1">
    <source>
        <dbReference type="EMBL" id="MCY1722771.1"/>
    </source>
</evidence>